<evidence type="ECO:0000256" key="1">
    <source>
        <dbReference type="ARBA" id="ARBA00034780"/>
    </source>
</evidence>
<dbReference type="PROSITE" id="PS51840">
    <property type="entry name" value="C2_NT"/>
    <property type="match status" value="1"/>
</dbReference>
<dbReference type="EMBL" id="NEDP02003511">
    <property type="protein sequence ID" value="OWF48522.1"/>
    <property type="molecule type" value="Genomic_DNA"/>
</dbReference>
<comment type="caution">
    <text evidence="4">The sequence shown here is derived from an EMBL/GenBank/DDBJ whole genome shotgun (WGS) entry which is preliminary data.</text>
</comment>
<dbReference type="Pfam" id="PF10358">
    <property type="entry name" value="NT-C2"/>
    <property type="match status" value="1"/>
</dbReference>
<feature type="region of interest" description="Disordered" evidence="2">
    <location>
        <begin position="187"/>
        <end position="269"/>
    </location>
</feature>
<dbReference type="PANTHER" id="PTHR21456">
    <property type="entry name" value="FAMILY WITH SEQUENCE SIMILARITY 102"/>
    <property type="match status" value="1"/>
</dbReference>
<feature type="compositionally biased region" description="Polar residues" evidence="2">
    <location>
        <begin position="227"/>
        <end position="266"/>
    </location>
</feature>
<keyword evidence="5" id="KW-1185">Reference proteome</keyword>
<proteinExistence type="inferred from homology"/>
<dbReference type="InterPro" id="IPR039931">
    <property type="entry name" value="EEIG1/2-like"/>
</dbReference>
<comment type="similarity">
    <text evidence="1">Belongs to the EEIG family.</text>
</comment>
<evidence type="ECO:0000313" key="4">
    <source>
        <dbReference type="EMBL" id="OWF48522.1"/>
    </source>
</evidence>
<name>A0A210QIF6_MIZYE</name>
<dbReference type="PANTHER" id="PTHR21456:SF1">
    <property type="entry name" value="C2 NT-TYPE DOMAIN-CONTAINING PROTEIN"/>
    <property type="match status" value="1"/>
</dbReference>
<protein>
    <recommendedName>
        <fullName evidence="3">C2 NT-type domain-containing protein</fullName>
    </recommendedName>
</protein>
<dbReference type="AlphaFoldDB" id="A0A210QIF6"/>
<gene>
    <name evidence="4" type="ORF">KP79_PYT03588</name>
</gene>
<evidence type="ECO:0000313" key="5">
    <source>
        <dbReference type="Proteomes" id="UP000242188"/>
    </source>
</evidence>
<feature type="compositionally biased region" description="Basic and acidic residues" evidence="2">
    <location>
        <begin position="216"/>
        <end position="225"/>
    </location>
</feature>
<evidence type="ECO:0000256" key="2">
    <source>
        <dbReference type="SAM" id="MobiDB-lite"/>
    </source>
</evidence>
<sequence>MMSFMMKKKRFKFHVNFCIEELSSVPYVSGILFAKIRLLDGGNFAGQSERQDITNNCVKWKAPFSFQCKMTANANTGSLDECKCRISIRRELKGGKTYQKLGYKDVDLAEYAGSGCQTKKFLLEGYDSKHRQDNSVIEVTVEMSLVSGDPVFKVPQKSKSVFYHLPGEMMDVQEQEARCIEDCSEGSLASNSSGFDSLPRKDRPTILPVENPPEFEISHDFEKSHSRNNSYASQHSKSSTGYVSLSHSRQSSIGNENPTHTRSPSAGSALINDLIKGDRRKKFEDSMKERRMDSTRVDATGVVDELFNSADLLSSREESSGLQLLVDKDGTTALR</sequence>
<dbReference type="Proteomes" id="UP000242188">
    <property type="component" value="Unassembled WGS sequence"/>
</dbReference>
<dbReference type="OrthoDB" id="3365224at2759"/>
<feature type="domain" description="C2 NT-type" evidence="3">
    <location>
        <begin position="3"/>
        <end position="145"/>
    </location>
</feature>
<evidence type="ECO:0000259" key="3">
    <source>
        <dbReference type="PROSITE" id="PS51840"/>
    </source>
</evidence>
<accession>A0A210QIF6</accession>
<organism evidence="4 5">
    <name type="scientific">Mizuhopecten yessoensis</name>
    <name type="common">Japanese scallop</name>
    <name type="synonym">Patinopecten yessoensis</name>
    <dbReference type="NCBI Taxonomy" id="6573"/>
    <lineage>
        <taxon>Eukaryota</taxon>
        <taxon>Metazoa</taxon>
        <taxon>Spiralia</taxon>
        <taxon>Lophotrochozoa</taxon>
        <taxon>Mollusca</taxon>
        <taxon>Bivalvia</taxon>
        <taxon>Autobranchia</taxon>
        <taxon>Pteriomorphia</taxon>
        <taxon>Pectinida</taxon>
        <taxon>Pectinoidea</taxon>
        <taxon>Pectinidae</taxon>
        <taxon>Mizuhopecten</taxon>
    </lineage>
</organism>
<dbReference type="STRING" id="6573.A0A210QIF6"/>
<dbReference type="InterPro" id="IPR019448">
    <property type="entry name" value="NT-C2"/>
</dbReference>
<reference evidence="4 5" key="1">
    <citation type="journal article" date="2017" name="Nat. Ecol. Evol.">
        <title>Scallop genome provides insights into evolution of bilaterian karyotype and development.</title>
        <authorList>
            <person name="Wang S."/>
            <person name="Zhang J."/>
            <person name="Jiao W."/>
            <person name="Li J."/>
            <person name="Xun X."/>
            <person name="Sun Y."/>
            <person name="Guo X."/>
            <person name="Huan P."/>
            <person name="Dong B."/>
            <person name="Zhang L."/>
            <person name="Hu X."/>
            <person name="Sun X."/>
            <person name="Wang J."/>
            <person name="Zhao C."/>
            <person name="Wang Y."/>
            <person name="Wang D."/>
            <person name="Huang X."/>
            <person name="Wang R."/>
            <person name="Lv J."/>
            <person name="Li Y."/>
            <person name="Zhang Z."/>
            <person name="Liu B."/>
            <person name="Lu W."/>
            <person name="Hui Y."/>
            <person name="Liang J."/>
            <person name="Zhou Z."/>
            <person name="Hou R."/>
            <person name="Li X."/>
            <person name="Liu Y."/>
            <person name="Li H."/>
            <person name="Ning X."/>
            <person name="Lin Y."/>
            <person name="Zhao L."/>
            <person name="Xing Q."/>
            <person name="Dou J."/>
            <person name="Li Y."/>
            <person name="Mao J."/>
            <person name="Guo H."/>
            <person name="Dou H."/>
            <person name="Li T."/>
            <person name="Mu C."/>
            <person name="Jiang W."/>
            <person name="Fu Q."/>
            <person name="Fu X."/>
            <person name="Miao Y."/>
            <person name="Liu J."/>
            <person name="Yu Q."/>
            <person name="Li R."/>
            <person name="Liao H."/>
            <person name="Li X."/>
            <person name="Kong Y."/>
            <person name="Jiang Z."/>
            <person name="Chourrout D."/>
            <person name="Li R."/>
            <person name="Bao Z."/>
        </authorList>
    </citation>
    <scope>NUCLEOTIDE SEQUENCE [LARGE SCALE GENOMIC DNA]</scope>
    <source>
        <strain evidence="4 5">PY_sf001</strain>
    </source>
</reference>